<dbReference type="EMBL" id="JXAL01000033">
    <property type="protein sequence ID" value="KIL34401.1"/>
    <property type="molecule type" value="Genomic_DNA"/>
</dbReference>
<dbReference type="Proteomes" id="UP000054526">
    <property type="component" value="Unassembled WGS sequence"/>
</dbReference>
<dbReference type="Pfam" id="PF03372">
    <property type="entry name" value="Exo_endo_phos"/>
    <property type="match status" value="1"/>
</dbReference>
<evidence type="ECO:0000259" key="1">
    <source>
        <dbReference type="Pfam" id="PF03372"/>
    </source>
</evidence>
<sequence length="242" mass="27372">MTELKIMIYNMHHGKGMDGQPNLERIAKLVKEIDPDIIGFNEVDRFFHKRSGFKDQFSWFCGELGLNCAFGAAITRKKGDTIREYGNALFSRFPIVSHTNHGLRARRLTISEPRSVLEAGIDLGGKQLLKVFLSHLSFIPILRRIQTELVVQRLEAESGPSVLMGDFNMIPGSGSWNKITRVLNDVTHQLHGRPLSTFPSVHPVTQKDYIFTSPQIVIRNAETIDRDRRASDHLPLLTKVSV</sequence>
<proteinExistence type="predicted"/>
<name>A0ABR5A096_9BACL</name>
<comment type="caution">
    <text evidence="2">The sequence shown here is derived from an EMBL/GenBank/DDBJ whole genome shotgun (WGS) entry which is preliminary data.</text>
</comment>
<keyword evidence="3" id="KW-1185">Reference proteome</keyword>
<dbReference type="InterPro" id="IPR036691">
    <property type="entry name" value="Endo/exonu/phosph_ase_sf"/>
</dbReference>
<dbReference type="RefSeq" id="WP_041067468.1">
    <property type="nucleotide sequence ID" value="NZ_JXAL01000033.1"/>
</dbReference>
<protein>
    <recommendedName>
        <fullName evidence="1">Endonuclease/exonuclease/phosphatase domain-containing protein</fullName>
    </recommendedName>
</protein>
<reference evidence="2 3" key="1">
    <citation type="submission" date="2014-12" db="EMBL/GenBank/DDBJ databases">
        <title>Draft genome sequence of Cohnella kolymensis strain B-2846.</title>
        <authorList>
            <person name="Karlyshev A.V."/>
            <person name="Kudryashova E.B."/>
        </authorList>
    </citation>
    <scope>NUCLEOTIDE SEQUENCE [LARGE SCALE GENOMIC DNA]</scope>
    <source>
        <strain evidence="2 3">VKM B-2846</strain>
    </source>
</reference>
<dbReference type="PANTHER" id="PTHR14859:SF1">
    <property type="entry name" value="PGAP2-INTERACTING PROTEIN"/>
    <property type="match status" value="1"/>
</dbReference>
<gene>
    <name evidence="2" type="ORF">SD71_20500</name>
</gene>
<feature type="domain" description="Endonuclease/exonuclease/phosphatase" evidence="1">
    <location>
        <begin position="9"/>
        <end position="233"/>
    </location>
</feature>
<evidence type="ECO:0000313" key="3">
    <source>
        <dbReference type="Proteomes" id="UP000054526"/>
    </source>
</evidence>
<dbReference type="SUPFAM" id="SSF56219">
    <property type="entry name" value="DNase I-like"/>
    <property type="match status" value="1"/>
</dbReference>
<dbReference type="InterPro" id="IPR005135">
    <property type="entry name" value="Endo/exonuclease/phosphatase"/>
</dbReference>
<evidence type="ECO:0000313" key="2">
    <source>
        <dbReference type="EMBL" id="KIL34401.1"/>
    </source>
</evidence>
<dbReference type="PANTHER" id="PTHR14859">
    <property type="entry name" value="CALCOFLUOR WHITE HYPERSENSITIVE PROTEIN PRECURSOR"/>
    <property type="match status" value="1"/>
</dbReference>
<accession>A0ABR5A096</accession>
<organism evidence="2 3">
    <name type="scientific">Cohnella kolymensis</name>
    <dbReference type="NCBI Taxonomy" id="1590652"/>
    <lineage>
        <taxon>Bacteria</taxon>
        <taxon>Bacillati</taxon>
        <taxon>Bacillota</taxon>
        <taxon>Bacilli</taxon>
        <taxon>Bacillales</taxon>
        <taxon>Paenibacillaceae</taxon>
        <taxon>Cohnella</taxon>
    </lineage>
</organism>
<dbReference type="Gene3D" id="3.60.10.10">
    <property type="entry name" value="Endonuclease/exonuclease/phosphatase"/>
    <property type="match status" value="1"/>
</dbReference>
<dbReference type="InterPro" id="IPR051916">
    <property type="entry name" value="GPI-anchor_lipid_remodeler"/>
</dbReference>